<dbReference type="GO" id="GO:0006567">
    <property type="term" value="P:L-threonine catabolic process"/>
    <property type="evidence" value="ECO:0007669"/>
    <property type="project" value="TreeGrafter"/>
</dbReference>
<comment type="cofactor">
    <cofactor evidence="1">
        <name>pyridoxal 5'-phosphate</name>
        <dbReference type="ChEBI" id="CHEBI:597326"/>
    </cofactor>
</comment>
<dbReference type="PANTHER" id="PTHR48078:SF6">
    <property type="entry name" value="L-THREONINE DEHYDRATASE CATABOLIC TDCB"/>
    <property type="match status" value="1"/>
</dbReference>
<dbReference type="PANTHER" id="PTHR48078">
    <property type="entry name" value="THREONINE DEHYDRATASE, MITOCHONDRIAL-RELATED"/>
    <property type="match status" value="1"/>
</dbReference>
<proteinExistence type="predicted"/>
<dbReference type="SUPFAM" id="SSF53686">
    <property type="entry name" value="Tryptophan synthase beta subunit-like PLP-dependent enzymes"/>
    <property type="match status" value="1"/>
</dbReference>
<dbReference type="GO" id="GO:0006565">
    <property type="term" value="P:L-serine catabolic process"/>
    <property type="evidence" value="ECO:0007669"/>
    <property type="project" value="TreeGrafter"/>
</dbReference>
<feature type="domain" description="Tryptophan synthase beta chain-like PALP" evidence="4">
    <location>
        <begin position="7"/>
        <end position="299"/>
    </location>
</feature>
<dbReference type="InterPro" id="IPR036052">
    <property type="entry name" value="TrpB-like_PALP_sf"/>
</dbReference>
<dbReference type="GO" id="GO:0003941">
    <property type="term" value="F:L-serine ammonia-lyase activity"/>
    <property type="evidence" value="ECO:0007669"/>
    <property type="project" value="TreeGrafter"/>
</dbReference>
<reference evidence="5 6" key="1">
    <citation type="journal article" date="2016" name="Nat. Commun.">
        <title>Thousands of microbial genomes shed light on interconnected biogeochemical processes in an aquifer system.</title>
        <authorList>
            <person name="Anantharaman K."/>
            <person name="Brown C.T."/>
            <person name="Hug L.A."/>
            <person name="Sharon I."/>
            <person name="Castelle C.J."/>
            <person name="Probst A.J."/>
            <person name="Thomas B.C."/>
            <person name="Singh A."/>
            <person name="Wilkins M.J."/>
            <person name="Karaoz U."/>
            <person name="Brodie E.L."/>
            <person name="Williams K.H."/>
            <person name="Hubbard S.S."/>
            <person name="Banfield J.F."/>
        </authorList>
    </citation>
    <scope>NUCLEOTIDE SEQUENCE [LARGE SCALE GENOMIC DNA]</scope>
</reference>
<accession>A0A1F7GI16</accession>
<evidence type="ECO:0000256" key="1">
    <source>
        <dbReference type="ARBA" id="ARBA00001933"/>
    </source>
</evidence>
<dbReference type="GO" id="GO:0004794">
    <property type="term" value="F:threonine deaminase activity"/>
    <property type="evidence" value="ECO:0007669"/>
    <property type="project" value="TreeGrafter"/>
</dbReference>
<organism evidence="5 6">
    <name type="scientific">Candidatus Roizmanbacteria bacterium RIFCSPHIGHO2_01_FULL_39_24</name>
    <dbReference type="NCBI Taxonomy" id="1802032"/>
    <lineage>
        <taxon>Bacteria</taxon>
        <taxon>Candidatus Roizmaniibacteriota</taxon>
    </lineage>
</organism>
<dbReference type="InterPro" id="IPR001926">
    <property type="entry name" value="TrpB-like_PALP"/>
</dbReference>
<gene>
    <name evidence="5" type="ORF">A2799_03005</name>
</gene>
<dbReference type="EMBL" id="MFZH01000030">
    <property type="protein sequence ID" value="OGK18545.1"/>
    <property type="molecule type" value="Genomic_DNA"/>
</dbReference>
<protein>
    <recommendedName>
        <fullName evidence="4">Tryptophan synthase beta chain-like PALP domain-containing protein</fullName>
    </recommendedName>
</protein>
<dbReference type="AlphaFoldDB" id="A0A1F7GI16"/>
<comment type="caution">
    <text evidence="5">The sequence shown here is derived from an EMBL/GenBank/DDBJ whole genome shotgun (WGS) entry which is preliminary data.</text>
</comment>
<keyword evidence="2" id="KW-0663">Pyridoxal phosphate</keyword>
<dbReference type="Pfam" id="PF00291">
    <property type="entry name" value="PALP"/>
    <property type="match status" value="1"/>
</dbReference>
<evidence type="ECO:0000256" key="2">
    <source>
        <dbReference type="ARBA" id="ARBA00022898"/>
    </source>
</evidence>
<dbReference type="InterPro" id="IPR050147">
    <property type="entry name" value="Ser/Thr_Dehydratase"/>
</dbReference>
<evidence type="ECO:0000313" key="6">
    <source>
        <dbReference type="Proteomes" id="UP000176850"/>
    </source>
</evidence>
<name>A0A1F7GI16_9BACT</name>
<dbReference type="Gene3D" id="3.40.50.1100">
    <property type="match status" value="2"/>
</dbReference>
<dbReference type="Proteomes" id="UP000176850">
    <property type="component" value="Unassembled WGS sequence"/>
</dbReference>
<evidence type="ECO:0000259" key="4">
    <source>
        <dbReference type="Pfam" id="PF00291"/>
    </source>
</evidence>
<keyword evidence="3" id="KW-0456">Lyase</keyword>
<evidence type="ECO:0000313" key="5">
    <source>
        <dbReference type="EMBL" id="OGK18545.1"/>
    </source>
</evidence>
<evidence type="ECO:0000256" key="3">
    <source>
        <dbReference type="ARBA" id="ARBA00023239"/>
    </source>
</evidence>
<dbReference type="GO" id="GO:0009097">
    <property type="term" value="P:isoleucine biosynthetic process"/>
    <property type="evidence" value="ECO:0007669"/>
    <property type="project" value="TreeGrafter"/>
</dbReference>
<sequence>MQNLHVSLGLQKSPLIKIDNFGDKYGFGSLYVKDESKNPTGSFKDRENVSAINIAIEYGIKKVFTVSSGNAAVSTAAFAQKAGIQCNCIVTNTLSVGKRFLINLYGGNLIEKIASYEELYRWAIDSHYEGWNCTPGLNPIKEEGIKLIGYEIWEEMGVPDIIVVPCGNGTLLYGIYKAFKELQLLNYVNTLPQLIGIQIKNAAPLKKALETGSDYITLGEVHDSIAEGIIALESYSSPKVMMALKETGGTIVEVSDSEIRESMQEIISLESLIPEPTAAVVYAGVKKLFNVSDKKIVLVQTAGGMKNLKEIMGLLINKGALD</sequence>